<evidence type="ECO:0000313" key="6">
    <source>
        <dbReference type="Proteomes" id="UP001500353"/>
    </source>
</evidence>
<dbReference type="Gene3D" id="1.10.10.60">
    <property type="entry name" value="Homeodomain-like"/>
    <property type="match status" value="2"/>
</dbReference>
<name>A0ABP9M387_9FLAO</name>
<dbReference type="PROSITE" id="PS01124">
    <property type="entry name" value="HTH_ARAC_FAMILY_2"/>
    <property type="match status" value="1"/>
</dbReference>
<accession>A0ABP9M387</accession>
<gene>
    <name evidence="5" type="ORF">GCM10023210_15270</name>
</gene>
<dbReference type="Pfam" id="PF12833">
    <property type="entry name" value="HTH_18"/>
    <property type="match status" value="1"/>
</dbReference>
<comment type="caution">
    <text evidence="5">The sequence shown here is derived from an EMBL/GenBank/DDBJ whole genome shotgun (WGS) entry which is preliminary data.</text>
</comment>
<evidence type="ECO:0000313" key="5">
    <source>
        <dbReference type="EMBL" id="GAA5089890.1"/>
    </source>
</evidence>
<keyword evidence="1" id="KW-0805">Transcription regulation</keyword>
<dbReference type="PRINTS" id="PR00032">
    <property type="entry name" value="HTHARAC"/>
</dbReference>
<dbReference type="InterPro" id="IPR018060">
    <property type="entry name" value="HTH_AraC"/>
</dbReference>
<dbReference type="PANTHER" id="PTHR43280">
    <property type="entry name" value="ARAC-FAMILY TRANSCRIPTIONAL REGULATOR"/>
    <property type="match status" value="1"/>
</dbReference>
<dbReference type="Proteomes" id="UP001500353">
    <property type="component" value="Unassembled WGS sequence"/>
</dbReference>
<dbReference type="InterPro" id="IPR020449">
    <property type="entry name" value="Tscrpt_reg_AraC-type_HTH"/>
</dbReference>
<keyword evidence="3" id="KW-0804">Transcription</keyword>
<evidence type="ECO:0000256" key="2">
    <source>
        <dbReference type="ARBA" id="ARBA00023125"/>
    </source>
</evidence>
<feature type="domain" description="HTH araC/xylS-type" evidence="4">
    <location>
        <begin position="192"/>
        <end position="297"/>
    </location>
</feature>
<reference evidence="6" key="1">
    <citation type="journal article" date="2019" name="Int. J. Syst. Evol. Microbiol.">
        <title>The Global Catalogue of Microorganisms (GCM) 10K type strain sequencing project: providing services to taxonomists for standard genome sequencing and annotation.</title>
        <authorList>
            <consortium name="The Broad Institute Genomics Platform"/>
            <consortium name="The Broad Institute Genome Sequencing Center for Infectious Disease"/>
            <person name="Wu L."/>
            <person name="Ma J."/>
        </authorList>
    </citation>
    <scope>NUCLEOTIDE SEQUENCE [LARGE SCALE GENOMIC DNA]</scope>
    <source>
        <strain evidence="6">JCM 18019</strain>
    </source>
</reference>
<keyword evidence="6" id="KW-1185">Reference proteome</keyword>
<keyword evidence="2" id="KW-0238">DNA-binding</keyword>
<sequence>MEEIVKIDTVTNYNKMRGVQTLHPLITVIDLAKTDPMPAQTFRFGLYAIYLKELKCGELKYGRNNYDFQDGTLVFISPGQVMGIQPGVQTFDPKGWALLFHPDLIRGTFLGKHIQEYSFFSYNSNEALHLSEKEREIILDCFSKIQYEMEQSIDKHSKTLIASNIELFLQYCTRFYDRQFITRDNSIKGILERFEHLLNDYYASEKPNLIGLPSVTYCANELNLSPNYFGDLIKKETGTSAQEYIQAKVINLAKERIFDINQSISEIAYTLGFKYPQHFTRLFKAKTGMSPLEYRNQN</sequence>
<dbReference type="SUPFAM" id="SSF46689">
    <property type="entry name" value="Homeodomain-like"/>
    <property type="match status" value="1"/>
</dbReference>
<dbReference type="SMART" id="SM00342">
    <property type="entry name" value="HTH_ARAC"/>
    <property type="match status" value="1"/>
</dbReference>
<dbReference type="InterPro" id="IPR009057">
    <property type="entry name" value="Homeodomain-like_sf"/>
</dbReference>
<evidence type="ECO:0000256" key="1">
    <source>
        <dbReference type="ARBA" id="ARBA00023015"/>
    </source>
</evidence>
<proteinExistence type="predicted"/>
<evidence type="ECO:0000259" key="4">
    <source>
        <dbReference type="PROSITE" id="PS01124"/>
    </source>
</evidence>
<dbReference type="RefSeq" id="WP_345201872.1">
    <property type="nucleotide sequence ID" value="NZ_BAABHX010000002.1"/>
</dbReference>
<dbReference type="PANTHER" id="PTHR43280:SF32">
    <property type="entry name" value="TRANSCRIPTIONAL REGULATORY PROTEIN"/>
    <property type="match status" value="1"/>
</dbReference>
<protein>
    <submittedName>
        <fullName evidence="5">Helix-turn-helix domain-containing protein</fullName>
    </submittedName>
</protein>
<organism evidence="5 6">
    <name type="scientific">Chryseobacterium ginsengisoli</name>
    <dbReference type="NCBI Taxonomy" id="363853"/>
    <lineage>
        <taxon>Bacteria</taxon>
        <taxon>Pseudomonadati</taxon>
        <taxon>Bacteroidota</taxon>
        <taxon>Flavobacteriia</taxon>
        <taxon>Flavobacteriales</taxon>
        <taxon>Weeksellaceae</taxon>
        <taxon>Chryseobacterium group</taxon>
        <taxon>Chryseobacterium</taxon>
    </lineage>
</organism>
<evidence type="ECO:0000256" key="3">
    <source>
        <dbReference type="ARBA" id="ARBA00023163"/>
    </source>
</evidence>
<dbReference type="EMBL" id="BAABHX010000002">
    <property type="protein sequence ID" value="GAA5089890.1"/>
    <property type="molecule type" value="Genomic_DNA"/>
</dbReference>